<reference evidence="1 2" key="1">
    <citation type="journal article" date="2019" name="Commun. Biol.">
        <title>The bagworm genome reveals a unique fibroin gene that provides high tensile strength.</title>
        <authorList>
            <person name="Kono N."/>
            <person name="Nakamura H."/>
            <person name="Ohtoshi R."/>
            <person name="Tomita M."/>
            <person name="Numata K."/>
            <person name="Arakawa K."/>
        </authorList>
    </citation>
    <scope>NUCLEOTIDE SEQUENCE [LARGE SCALE GENOMIC DNA]</scope>
</reference>
<evidence type="ECO:0000313" key="2">
    <source>
        <dbReference type="Proteomes" id="UP000299102"/>
    </source>
</evidence>
<keyword evidence="2" id="KW-1185">Reference proteome</keyword>
<evidence type="ECO:0000313" key="1">
    <source>
        <dbReference type="EMBL" id="GBP33927.1"/>
    </source>
</evidence>
<dbReference type="EMBL" id="BGZK01000281">
    <property type="protein sequence ID" value="GBP33927.1"/>
    <property type="molecule type" value="Genomic_DNA"/>
</dbReference>
<comment type="caution">
    <text evidence="1">The sequence shown here is derived from an EMBL/GenBank/DDBJ whole genome shotgun (WGS) entry which is preliminary data.</text>
</comment>
<accession>A0A4C1V6P4</accession>
<sequence length="129" mass="14278">MTFAQQRNAGEKNEGQSVTPTHCIMRRLLRAAEFRALYCTVRPHGGVYYPTVEIYPFFGSVPGYHRPNDVGTSSTYAHSFAVLTANAHCGKELLFLSCTALAIKKATRGNTTNHLESVDEWRTSSSPPL</sequence>
<dbReference type="Proteomes" id="UP000299102">
    <property type="component" value="Unassembled WGS sequence"/>
</dbReference>
<gene>
    <name evidence="1" type="ORF">EVAR_23274_1</name>
</gene>
<protein>
    <submittedName>
        <fullName evidence="1">Uncharacterized protein</fullName>
    </submittedName>
</protein>
<proteinExistence type="predicted"/>
<name>A0A4C1V6P4_EUMVA</name>
<dbReference type="AlphaFoldDB" id="A0A4C1V6P4"/>
<organism evidence="1 2">
    <name type="scientific">Eumeta variegata</name>
    <name type="common">Bagworm moth</name>
    <name type="synonym">Eumeta japonica</name>
    <dbReference type="NCBI Taxonomy" id="151549"/>
    <lineage>
        <taxon>Eukaryota</taxon>
        <taxon>Metazoa</taxon>
        <taxon>Ecdysozoa</taxon>
        <taxon>Arthropoda</taxon>
        <taxon>Hexapoda</taxon>
        <taxon>Insecta</taxon>
        <taxon>Pterygota</taxon>
        <taxon>Neoptera</taxon>
        <taxon>Endopterygota</taxon>
        <taxon>Lepidoptera</taxon>
        <taxon>Glossata</taxon>
        <taxon>Ditrysia</taxon>
        <taxon>Tineoidea</taxon>
        <taxon>Psychidae</taxon>
        <taxon>Oiketicinae</taxon>
        <taxon>Eumeta</taxon>
    </lineage>
</organism>